<evidence type="ECO:0000256" key="7">
    <source>
        <dbReference type="ARBA" id="ARBA00058004"/>
    </source>
</evidence>
<dbReference type="InterPro" id="IPR004358">
    <property type="entry name" value="Sig_transdc_His_kin-like_C"/>
</dbReference>
<name>Q47HC0_DECAR</name>
<dbReference type="GO" id="GO:0005886">
    <property type="term" value="C:plasma membrane"/>
    <property type="evidence" value="ECO:0007669"/>
    <property type="project" value="TreeGrafter"/>
</dbReference>
<evidence type="ECO:0000256" key="1">
    <source>
        <dbReference type="ARBA" id="ARBA00000085"/>
    </source>
</evidence>
<dbReference type="Pfam" id="PF00512">
    <property type="entry name" value="HisKA"/>
    <property type="match status" value="1"/>
</dbReference>
<dbReference type="InterPro" id="IPR005467">
    <property type="entry name" value="His_kinase_dom"/>
</dbReference>
<dbReference type="Gene3D" id="3.30.565.10">
    <property type="entry name" value="Histidine kinase-like ATPase, C-terminal domain"/>
    <property type="match status" value="1"/>
</dbReference>
<protein>
    <recommendedName>
        <fullName evidence="8">Virulence sensor protein BvgS</fullName>
        <ecNumber evidence="2">2.7.13.3</ecNumber>
    </recommendedName>
</protein>
<dbReference type="InterPro" id="IPR036890">
    <property type="entry name" value="HATPase_C_sf"/>
</dbReference>
<dbReference type="FunFam" id="3.30.565.10:FF:000010">
    <property type="entry name" value="Sensor histidine kinase RcsC"/>
    <property type="match status" value="1"/>
</dbReference>
<dbReference type="EMBL" id="CP000089">
    <property type="protein sequence ID" value="AAZ45761.1"/>
    <property type="molecule type" value="Genomic_DNA"/>
</dbReference>
<dbReference type="InterPro" id="IPR036097">
    <property type="entry name" value="HisK_dim/P_sf"/>
</dbReference>
<dbReference type="PANTHER" id="PTHR43047:SF71">
    <property type="entry name" value="HISTIDINE KINASE CONTAINING CHEY-HOMOLOGOUS RECEIVER DOMAIN-RELATED"/>
    <property type="match status" value="1"/>
</dbReference>
<feature type="transmembrane region" description="Helical" evidence="9">
    <location>
        <begin position="63"/>
        <end position="84"/>
    </location>
</feature>
<comment type="catalytic activity">
    <reaction evidence="1">
        <text>ATP + protein L-histidine = ADP + protein N-phospho-L-histidine.</text>
        <dbReference type="EC" id="2.7.13.3"/>
    </reaction>
</comment>
<keyword evidence="9" id="KW-1133">Transmembrane helix</keyword>
<evidence type="ECO:0000256" key="5">
    <source>
        <dbReference type="ARBA" id="ARBA00022777"/>
    </source>
</evidence>
<reference evidence="11" key="1">
    <citation type="submission" date="2005-08" db="EMBL/GenBank/DDBJ databases">
        <title>Complete sequence of Dechloromonas aromatica RCB.</title>
        <authorList>
            <person name="Salinero K.K."/>
            <person name="Copeland A."/>
            <person name="Lucas S."/>
            <person name="Lapidus A."/>
            <person name="Barry K."/>
            <person name="Detter J.C."/>
            <person name="Glavina T."/>
            <person name="Hammon N."/>
            <person name="Israni S."/>
            <person name="Pitluck S."/>
            <person name="Di Bartolo G."/>
            <person name="Trong S."/>
            <person name="Schmutz J."/>
            <person name="Larimer F."/>
            <person name="Land M."/>
            <person name="Ivanova N."/>
            <person name="Richardson P."/>
        </authorList>
    </citation>
    <scope>NUCLEOTIDE SEQUENCE</scope>
    <source>
        <strain evidence="11">RCB</strain>
    </source>
</reference>
<dbReference type="SUPFAM" id="SSF47384">
    <property type="entry name" value="Homodimeric domain of signal transducing histidine kinase"/>
    <property type="match status" value="1"/>
</dbReference>
<proteinExistence type="predicted"/>
<dbReference type="Gene3D" id="1.10.287.130">
    <property type="match status" value="1"/>
</dbReference>
<dbReference type="SMART" id="SM00387">
    <property type="entry name" value="HATPase_c"/>
    <property type="match status" value="1"/>
</dbReference>
<dbReference type="AlphaFoldDB" id="Q47HC0"/>
<dbReference type="EC" id="2.7.13.3" evidence="2"/>
<dbReference type="SUPFAM" id="SSF55874">
    <property type="entry name" value="ATPase domain of HSP90 chaperone/DNA topoisomerase II/histidine kinase"/>
    <property type="match status" value="1"/>
</dbReference>
<keyword evidence="5 11" id="KW-0418">Kinase</keyword>
<keyword evidence="3" id="KW-0597">Phosphoprotein</keyword>
<dbReference type="eggNOG" id="COG2205">
    <property type="taxonomic scope" value="Bacteria"/>
</dbReference>
<evidence type="ECO:0000256" key="8">
    <source>
        <dbReference type="ARBA" id="ARBA00070152"/>
    </source>
</evidence>
<organism evidence="11">
    <name type="scientific">Dechloromonas aromatica (strain RCB)</name>
    <dbReference type="NCBI Taxonomy" id="159087"/>
    <lineage>
        <taxon>Bacteria</taxon>
        <taxon>Pseudomonadati</taxon>
        <taxon>Pseudomonadota</taxon>
        <taxon>Betaproteobacteria</taxon>
        <taxon>Rhodocyclales</taxon>
        <taxon>Azonexaceae</taxon>
        <taxon>Dechloromonas</taxon>
    </lineage>
</organism>
<dbReference type="STRING" id="159087.Daro_1005"/>
<dbReference type="CDD" id="cd00082">
    <property type="entry name" value="HisKA"/>
    <property type="match status" value="1"/>
</dbReference>
<gene>
    <name evidence="11" type="ordered locus">Daro_1005</name>
</gene>
<evidence type="ECO:0000256" key="3">
    <source>
        <dbReference type="ARBA" id="ARBA00022553"/>
    </source>
</evidence>
<dbReference type="PANTHER" id="PTHR43047">
    <property type="entry name" value="TWO-COMPONENT HISTIDINE PROTEIN KINASE"/>
    <property type="match status" value="1"/>
</dbReference>
<dbReference type="InterPro" id="IPR003594">
    <property type="entry name" value="HATPase_dom"/>
</dbReference>
<keyword evidence="4" id="KW-0808">Transferase</keyword>
<evidence type="ECO:0000259" key="10">
    <source>
        <dbReference type="PROSITE" id="PS50109"/>
    </source>
</evidence>
<evidence type="ECO:0000256" key="4">
    <source>
        <dbReference type="ARBA" id="ARBA00022679"/>
    </source>
</evidence>
<accession>Q47HC0</accession>
<dbReference type="OrthoDB" id="9810730at2"/>
<dbReference type="Pfam" id="PF02518">
    <property type="entry name" value="HATPase_c"/>
    <property type="match status" value="1"/>
</dbReference>
<keyword evidence="11" id="KW-0067">ATP-binding</keyword>
<feature type="domain" description="Histidine kinase" evidence="10">
    <location>
        <begin position="259"/>
        <end position="482"/>
    </location>
</feature>
<keyword evidence="6" id="KW-0902">Two-component regulatory system</keyword>
<comment type="function">
    <text evidence="7">Member of the two-component regulatory system BvgS/BvgA. Phosphorylates BvgA via a four-step phosphorelay in response to environmental signals.</text>
</comment>
<feature type="transmembrane region" description="Helical" evidence="9">
    <location>
        <begin position="169"/>
        <end position="193"/>
    </location>
</feature>
<evidence type="ECO:0000256" key="2">
    <source>
        <dbReference type="ARBA" id="ARBA00012438"/>
    </source>
</evidence>
<keyword evidence="9" id="KW-0472">Membrane</keyword>
<evidence type="ECO:0000313" key="11">
    <source>
        <dbReference type="EMBL" id="AAZ45761.1"/>
    </source>
</evidence>
<dbReference type="KEGG" id="dar:Daro_1005"/>
<keyword evidence="9" id="KW-0812">Transmembrane</keyword>
<dbReference type="GO" id="GO:0005524">
    <property type="term" value="F:ATP binding"/>
    <property type="evidence" value="ECO:0007669"/>
    <property type="project" value="UniProtKB-KW"/>
</dbReference>
<dbReference type="CDD" id="cd16922">
    <property type="entry name" value="HATPase_EvgS-ArcB-TorS-like"/>
    <property type="match status" value="1"/>
</dbReference>
<evidence type="ECO:0000256" key="6">
    <source>
        <dbReference type="ARBA" id="ARBA00023012"/>
    </source>
</evidence>
<evidence type="ECO:0000256" key="9">
    <source>
        <dbReference type="SAM" id="Phobius"/>
    </source>
</evidence>
<keyword evidence="11" id="KW-0547">Nucleotide-binding</keyword>
<dbReference type="PRINTS" id="PR00344">
    <property type="entry name" value="BCTRLSENSOR"/>
</dbReference>
<dbReference type="GO" id="GO:0000155">
    <property type="term" value="F:phosphorelay sensor kinase activity"/>
    <property type="evidence" value="ECO:0007669"/>
    <property type="project" value="InterPro"/>
</dbReference>
<dbReference type="PROSITE" id="PS50109">
    <property type="entry name" value="HIS_KIN"/>
    <property type="match status" value="1"/>
</dbReference>
<feature type="transmembrane region" description="Helical" evidence="9">
    <location>
        <begin position="33"/>
        <end position="57"/>
    </location>
</feature>
<dbReference type="HOGENOM" id="CLU_548273_0_0_4"/>
<feature type="transmembrane region" description="Helical" evidence="9">
    <location>
        <begin position="140"/>
        <end position="157"/>
    </location>
</feature>
<dbReference type="InterPro" id="IPR003661">
    <property type="entry name" value="HisK_dim/P_dom"/>
</dbReference>
<dbReference type="GO" id="GO:0009927">
    <property type="term" value="F:histidine phosphotransfer kinase activity"/>
    <property type="evidence" value="ECO:0007669"/>
    <property type="project" value="TreeGrafter"/>
</dbReference>
<dbReference type="SMART" id="SM00388">
    <property type="entry name" value="HisKA"/>
    <property type="match status" value="1"/>
</dbReference>
<sequence length="497" mass="54238">MTSTLDDILSVAPGITDRNEAVREQRHRYRVRMLSAISISYLIDCLLLSLFFAAGTVPVQVPALYGLAGLGHVLILSFLHWVGVSDRVRSSQMTEWQMIYAIAVQLFFVVWAPSIATYFLSIIFIIFGFGALRISLRSAVIMWAMAIVATGAVLVIFRGERVGVAHPSAFESVVILSSFALVLLRCILLGYYASQLRIRMFKKNVNLAEEIAERKCMEAELERHHLHLEELVAQRTRALSIAKEAAETANRAKNTFLATMSHELLTPLSGIMGITELMKRNAADATTQNQLLKMGDAQNRLLHVINGILQHSKLEAGRLTLECNAFSLSSILKWVSSHLHPLADEKEIALAVADLSGWDGVEFFGDSARIGQIVSEFAANAIKFTERGGSVKVACEVVEVPGDAVLCRFAVSDNGIGISPEKLDRVFNSFEQVDGSFSRAYGGLGLGLAICKQLAELMGGKVGAVSKPGVGSTFWFTVRLLKDSSTASARSSAQKQS</sequence>